<name>A0A2T8HVL7_9RHOB</name>
<comment type="caution">
    <text evidence="1">The sequence shown here is derived from an EMBL/GenBank/DDBJ whole genome shotgun (WGS) entry which is preliminary data.</text>
</comment>
<dbReference type="AlphaFoldDB" id="A0A2T8HVL7"/>
<protein>
    <submittedName>
        <fullName evidence="1">Ferredoxin</fullName>
    </submittedName>
</protein>
<gene>
    <name evidence="1" type="ORF">DDE20_04970</name>
</gene>
<dbReference type="Proteomes" id="UP000245911">
    <property type="component" value="Unassembled WGS sequence"/>
</dbReference>
<accession>A0A2T8HVL7</accession>
<reference evidence="1 2" key="1">
    <citation type="submission" date="2018-04" db="EMBL/GenBank/DDBJ databases">
        <title>Pararhodobacter oceanense sp. nov., isolated from marine intertidal sediment.</title>
        <authorList>
            <person name="Wang X.-L."/>
            <person name="Du Z.-J."/>
        </authorList>
    </citation>
    <scope>NUCLEOTIDE SEQUENCE [LARGE SCALE GENOMIC DNA]</scope>
    <source>
        <strain evidence="1 2">AM505</strain>
    </source>
</reference>
<keyword evidence="2" id="KW-1185">Reference proteome</keyword>
<proteinExistence type="predicted"/>
<evidence type="ECO:0000313" key="2">
    <source>
        <dbReference type="Proteomes" id="UP000245911"/>
    </source>
</evidence>
<dbReference type="RefSeq" id="WP_116557373.1">
    <property type="nucleotide sequence ID" value="NZ_QDKM01000002.1"/>
</dbReference>
<sequence>MATTADLISALGAEHLLVLAALPADPEFCPAPLQSLVLIGPEGGAAWWELVTASPEWQDGAPDPIDRWSKRILDGIAARFGGMALYPSDGPPYPPFFRWAQDSGALWQSPVGMLVHADAGLWVSFRGALALPFTVTIPATTNPCLSCAEQPCLSACPVAALSKAKGYDIAACHAHLDRPAGADCLSEGCRARRACPASQSHARLAQQSAYHMSRFHT</sequence>
<dbReference type="OrthoDB" id="8279740at2"/>
<dbReference type="EMBL" id="QDKM01000002">
    <property type="protein sequence ID" value="PVH29489.1"/>
    <property type="molecule type" value="Genomic_DNA"/>
</dbReference>
<evidence type="ECO:0000313" key="1">
    <source>
        <dbReference type="EMBL" id="PVH29489.1"/>
    </source>
</evidence>
<organism evidence="1 2">
    <name type="scientific">Pararhodobacter oceanensis</name>
    <dbReference type="NCBI Taxonomy" id="2172121"/>
    <lineage>
        <taxon>Bacteria</taxon>
        <taxon>Pseudomonadati</taxon>
        <taxon>Pseudomonadota</taxon>
        <taxon>Alphaproteobacteria</taxon>
        <taxon>Rhodobacterales</taxon>
        <taxon>Paracoccaceae</taxon>
        <taxon>Pararhodobacter</taxon>
    </lineage>
</organism>